<accession>A0A0M4RQL0</accession>
<feature type="transmembrane region" description="Helical" evidence="1">
    <location>
        <begin position="108"/>
        <end position="128"/>
    </location>
</feature>
<dbReference type="OrthoDB" id="3297477at2"/>
<feature type="transmembrane region" description="Helical" evidence="1">
    <location>
        <begin position="225"/>
        <end position="245"/>
    </location>
</feature>
<feature type="transmembrane region" description="Helical" evidence="1">
    <location>
        <begin position="39"/>
        <end position="58"/>
    </location>
</feature>
<dbReference type="PANTHER" id="PTHR37305">
    <property type="entry name" value="INTEGRAL MEMBRANE PROTEIN-RELATED"/>
    <property type="match status" value="1"/>
</dbReference>
<feature type="transmembrane region" description="Helical" evidence="1">
    <location>
        <begin position="274"/>
        <end position="299"/>
    </location>
</feature>
<name>A0A0M4RQL0_9MICC</name>
<feature type="transmembrane region" description="Helical" evidence="1">
    <location>
        <begin position="149"/>
        <end position="174"/>
    </location>
</feature>
<sequence>MSTTTIPAPPAASSGTGLSFTGVLRSEWIKFRSLRSTQLLLAFSFLAVVGVGTMAAWLRGTIIDSMMEFGNSGRVVPGADPSSAPKMTIDQAIAAGNAEGLNIYGTPIAGIQLGVLILGALAVLLISSEFGTGMIRSTLTAVPKRLPVFFAKAIVLVVVSYMLTLVAALVTFLISIPIMSNYGITMSLHMDGVLYSILMGGVYVAGVAVAGLSLGTLIRSSAGGIIVLVGLFFLLEIATQLLGLVPGDFWKYVGQYTPSVAGGRMLEIGDKAAFISPFAGGMIFLGWIVVLAVPAIISLKTRDV</sequence>
<dbReference type="AlphaFoldDB" id="A0A0M4RQL0"/>
<dbReference type="RefSeq" id="WP_062008032.1">
    <property type="nucleotide sequence ID" value="NZ_CP012677.1"/>
</dbReference>
<reference evidence="3" key="1">
    <citation type="submission" date="2015-09" db="EMBL/GenBank/DDBJ databases">
        <title>Complete genome of Arthrobacter alpinus strain R3.8.</title>
        <authorList>
            <person name="See-Too W.S."/>
            <person name="Chan K.G."/>
        </authorList>
    </citation>
    <scope>NUCLEOTIDE SEQUENCE [LARGE SCALE GENOMIC DNA]</scope>
    <source>
        <strain evidence="3">R3.8</strain>
    </source>
</reference>
<keyword evidence="3" id="KW-1185">Reference proteome</keyword>
<evidence type="ECO:0000256" key="1">
    <source>
        <dbReference type="SAM" id="Phobius"/>
    </source>
</evidence>
<feature type="transmembrane region" description="Helical" evidence="1">
    <location>
        <begin position="194"/>
        <end position="218"/>
    </location>
</feature>
<keyword evidence="1" id="KW-0812">Transmembrane</keyword>
<dbReference type="EMBL" id="CP012677">
    <property type="protein sequence ID" value="ALE93358.1"/>
    <property type="molecule type" value="Genomic_DNA"/>
</dbReference>
<keyword evidence="1" id="KW-1133">Transmembrane helix</keyword>
<evidence type="ECO:0000313" key="3">
    <source>
        <dbReference type="Proteomes" id="UP000062833"/>
    </source>
</evidence>
<gene>
    <name evidence="2" type="ORF">AOC05_15205</name>
</gene>
<keyword evidence="1" id="KW-0472">Membrane</keyword>
<dbReference type="Pfam" id="PF12730">
    <property type="entry name" value="ABC2_membrane_4"/>
    <property type="match status" value="1"/>
</dbReference>
<organism evidence="2 3">
    <name type="scientific">Arthrobacter alpinus</name>
    <dbReference type="NCBI Taxonomy" id="656366"/>
    <lineage>
        <taxon>Bacteria</taxon>
        <taxon>Bacillati</taxon>
        <taxon>Actinomycetota</taxon>
        <taxon>Actinomycetes</taxon>
        <taxon>Micrococcales</taxon>
        <taxon>Micrococcaceae</taxon>
        <taxon>Arthrobacter</taxon>
    </lineage>
</organism>
<protein>
    <submittedName>
        <fullName evidence="2">ABC transporter</fullName>
    </submittedName>
</protein>
<dbReference type="Proteomes" id="UP000062833">
    <property type="component" value="Chromosome"/>
</dbReference>
<dbReference type="KEGG" id="aaq:AOC05_15205"/>
<dbReference type="PATRIC" id="fig|656366.3.peg.3283"/>
<evidence type="ECO:0000313" key="2">
    <source>
        <dbReference type="EMBL" id="ALE93358.1"/>
    </source>
</evidence>
<proteinExistence type="predicted"/>
<dbReference type="PANTHER" id="PTHR37305:SF1">
    <property type="entry name" value="MEMBRANE PROTEIN"/>
    <property type="match status" value="1"/>
</dbReference>